<comment type="caution">
    <text evidence="2">The sequence shown here is derived from an EMBL/GenBank/DDBJ whole genome shotgun (WGS) entry which is preliminary data.</text>
</comment>
<dbReference type="Pfam" id="PF18598">
    <property type="entry name" value="TetR_C_36"/>
    <property type="match status" value="1"/>
</dbReference>
<gene>
    <name evidence="2" type="ORF">GCM10022222_34220</name>
</gene>
<dbReference type="InterPro" id="IPR009057">
    <property type="entry name" value="Homeodomain-like_sf"/>
</dbReference>
<evidence type="ECO:0000259" key="1">
    <source>
        <dbReference type="Pfam" id="PF18598"/>
    </source>
</evidence>
<dbReference type="RefSeq" id="WP_344860824.1">
    <property type="nucleotide sequence ID" value="NZ_BAAAZN010000006.1"/>
</dbReference>
<evidence type="ECO:0000313" key="3">
    <source>
        <dbReference type="Proteomes" id="UP001500689"/>
    </source>
</evidence>
<evidence type="ECO:0000313" key="2">
    <source>
        <dbReference type="EMBL" id="GAA3547778.1"/>
    </source>
</evidence>
<keyword evidence="3" id="KW-1185">Reference proteome</keyword>
<dbReference type="Proteomes" id="UP001500689">
    <property type="component" value="Unassembled WGS sequence"/>
</dbReference>
<proteinExistence type="predicted"/>
<feature type="domain" description="QsdR TetR regulatory C-terminal" evidence="1">
    <location>
        <begin position="94"/>
        <end position="199"/>
    </location>
</feature>
<dbReference type="SUPFAM" id="SSF46689">
    <property type="entry name" value="Homeodomain-like"/>
    <property type="match status" value="1"/>
</dbReference>
<dbReference type="Gene3D" id="1.10.357.10">
    <property type="entry name" value="Tetracycline Repressor, domain 2"/>
    <property type="match status" value="1"/>
</dbReference>
<reference evidence="3" key="1">
    <citation type="journal article" date="2019" name="Int. J. Syst. Evol. Microbiol.">
        <title>The Global Catalogue of Microorganisms (GCM) 10K type strain sequencing project: providing services to taxonomists for standard genome sequencing and annotation.</title>
        <authorList>
            <consortium name="The Broad Institute Genomics Platform"/>
            <consortium name="The Broad Institute Genome Sequencing Center for Infectious Disease"/>
            <person name="Wu L."/>
            <person name="Ma J."/>
        </authorList>
    </citation>
    <scope>NUCLEOTIDE SEQUENCE [LARGE SCALE GENOMIC DNA]</scope>
    <source>
        <strain evidence="3">JCM 16898</strain>
    </source>
</reference>
<name>A0ABP6WBW0_9PSEU</name>
<accession>A0ABP6WBW0</accession>
<organism evidence="2 3">
    <name type="scientific">Amycolatopsis ultiminotia</name>
    <dbReference type="NCBI Taxonomy" id="543629"/>
    <lineage>
        <taxon>Bacteria</taxon>
        <taxon>Bacillati</taxon>
        <taxon>Actinomycetota</taxon>
        <taxon>Actinomycetes</taxon>
        <taxon>Pseudonocardiales</taxon>
        <taxon>Pseudonocardiaceae</taxon>
        <taxon>Amycolatopsis</taxon>
    </lineage>
</organism>
<dbReference type="EMBL" id="BAAAZN010000006">
    <property type="protein sequence ID" value="GAA3547778.1"/>
    <property type="molecule type" value="Genomic_DNA"/>
</dbReference>
<protein>
    <recommendedName>
        <fullName evidence="1">QsdR TetR regulatory C-terminal domain-containing protein</fullName>
    </recommendedName>
</protein>
<sequence length="199" mass="22245">MAQTPLERELGGTRTAARPTPLDALATADKWFKAGRKLDIQALAGELGVSRVTLHRWIGTRERLLVEVLWRNADRALSRLATQVEADRPACSHTAEVLSRWVVGVLDNPGIRQLQAEEGEMLARLLTHDASEFQSRMIERVAELLSADIEHRRVTIDLDVTDLAYTTVRIVESFVHTSAITGGRPDPERNARVLRAILR</sequence>
<dbReference type="InterPro" id="IPR041485">
    <property type="entry name" value="TetR_C_36"/>
</dbReference>